<protein>
    <submittedName>
        <fullName evidence="1">Uncharacterized protein</fullName>
    </submittedName>
</protein>
<accession>A0A8H8CL30</accession>
<dbReference type="EMBL" id="JAFIQS010000004">
    <property type="protein sequence ID" value="KAG5170462.1"/>
    <property type="molecule type" value="Genomic_DNA"/>
</dbReference>
<organism evidence="1">
    <name type="scientific">Psilocybe cubensis</name>
    <name type="common">Psychedelic mushroom</name>
    <name type="synonym">Stropharia cubensis</name>
    <dbReference type="NCBI Taxonomy" id="181762"/>
    <lineage>
        <taxon>Eukaryota</taxon>
        <taxon>Fungi</taxon>
        <taxon>Dikarya</taxon>
        <taxon>Basidiomycota</taxon>
        <taxon>Agaricomycotina</taxon>
        <taxon>Agaricomycetes</taxon>
        <taxon>Agaricomycetidae</taxon>
        <taxon>Agaricales</taxon>
        <taxon>Agaricineae</taxon>
        <taxon>Strophariaceae</taxon>
        <taxon>Psilocybe</taxon>
    </lineage>
</organism>
<dbReference type="OrthoDB" id="3238562at2759"/>
<gene>
    <name evidence="1" type="ORF">JR316_004851</name>
</gene>
<dbReference type="InterPro" id="IPR015943">
    <property type="entry name" value="WD40/YVTN_repeat-like_dom_sf"/>
</dbReference>
<dbReference type="SUPFAM" id="SSF50978">
    <property type="entry name" value="WD40 repeat-like"/>
    <property type="match status" value="1"/>
</dbReference>
<dbReference type="InterPro" id="IPR036322">
    <property type="entry name" value="WD40_repeat_dom_sf"/>
</dbReference>
<dbReference type="AlphaFoldDB" id="A0A8H8CL30"/>
<dbReference type="Gene3D" id="2.130.10.10">
    <property type="entry name" value="YVTN repeat-like/Quinoprotein amine dehydrogenase"/>
    <property type="match status" value="1"/>
</dbReference>
<comment type="caution">
    <text evidence="1">The sequence shown here is derived from an EMBL/GenBank/DDBJ whole genome shotgun (WGS) entry which is preliminary data.</text>
</comment>
<name>A0A8H8CL30_PSICU</name>
<sequence length="111" mass="11963">MAENSSYSSTRSHVFHGQSRIRKVATVNAYGMNSIFSMELSPDGKFLAIGNDDGALEIKALVGNNWTRASVYLTGAAVRTIVWHPTEHATLFSGSANGNIYKIAVKPSEAC</sequence>
<evidence type="ECO:0000313" key="1">
    <source>
        <dbReference type="EMBL" id="KAG5170462.1"/>
    </source>
</evidence>
<reference evidence="1" key="1">
    <citation type="submission" date="2021-02" db="EMBL/GenBank/DDBJ databases">
        <title>Psilocybe cubensis genome.</title>
        <authorList>
            <person name="Mckernan K.J."/>
            <person name="Crawford S."/>
            <person name="Trippe A."/>
            <person name="Kane L.T."/>
            <person name="Mclaughlin S."/>
        </authorList>
    </citation>
    <scope>NUCLEOTIDE SEQUENCE [LARGE SCALE GENOMIC DNA]</scope>
    <source>
        <strain evidence="1">MGC-MH-2018</strain>
    </source>
</reference>
<proteinExistence type="predicted"/>